<reference evidence="4 5" key="1">
    <citation type="submission" date="2019-10" db="EMBL/GenBank/DDBJ databases">
        <title>Draft Genome Sequence of Cytophagaceae sp. SJW1-29.</title>
        <authorList>
            <person name="Choi A."/>
        </authorList>
    </citation>
    <scope>NUCLEOTIDE SEQUENCE [LARGE SCALE GENOMIC DNA]</scope>
    <source>
        <strain evidence="4 5">SJW1-29</strain>
    </source>
</reference>
<dbReference type="CDD" id="cd00118">
    <property type="entry name" value="LysM"/>
    <property type="match status" value="2"/>
</dbReference>
<dbReference type="Gene3D" id="1.10.530.10">
    <property type="match status" value="1"/>
</dbReference>
<evidence type="ECO:0000259" key="3">
    <source>
        <dbReference type="PROSITE" id="PS51782"/>
    </source>
</evidence>
<feature type="domain" description="LysM" evidence="3">
    <location>
        <begin position="680"/>
        <end position="723"/>
    </location>
</feature>
<dbReference type="InterPro" id="IPR018392">
    <property type="entry name" value="LysM"/>
</dbReference>
<dbReference type="EMBL" id="WHLY01000002">
    <property type="protein sequence ID" value="MPR32910.1"/>
    <property type="molecule type" value="Genomic_DNA"/>
</dbReference>
<feature type="compositionally biased region" description="Polar residues" evidence="1">
    <location>
        <begin position="530"/>
        <end position="543"/>
    </location>
</feature>
<feature type="compositionally biased region" description="Low complexity" evidence="1">
    <location>
        <begin position="582"/>
        <end position="598"/>
    </location>
</feature>
<dbReference type="AlphaFoldDB" id="A0A7C9FBQ7"/>
<feature type="compositionally biased region" description="Polar residues" evidence="1">
    <location>
        <begin position="550"/>
        <end position="564"/>
    </location>
</feature>
<keyword evidence="2" id="KW-0732">Signal</keyword>
<evidence type="ECO:0000256" key="1">
    <source>
        <dbReference type="SAM" id="MobiDB-lite"/>
    </source>
</evidence>
<dbReference type="Gene3D" id="3.10.350.10">
    <property type="entry name" value="LysM domain"/>
    <property type="match status" value="2"/>
</dbReference>
<dbReference type="CDD" id="cd16894">
    <property type="entry name" value="MltD-like"/>
    <property type="match status" value="1"/>
</dbReference>
<dbReference type="Pfam" id="PF01476">
    <property type="entry name" value="LysM"/>
    <property type="match status" value="4"/>
</dbReference>
<dbReference type="SUPFAM" id="SSF53955">
    <property type="entry name" value="Lysozyme-like"/>
    <property type="match status" value="1"/>
</dbReference>
<dbReference type="GO" id="GO:0008932">
    <property type="term" value="F:lytic endotransglycosylase activity"/>
    <property type="evidence" value="ECO:0007669"/>
    <property type="project" value="TreeGrafter"/>
</dbReference>
<feature type="chain" id="PRO_5028966874" evidence="2">
    <location>
        <begin position="29"/>
        <end position="726"/>
    </location>
</feature>
<comment type="caution">
    <text evidence="4">The sequence shown here is derived from an EMBL/GenBank/DDBJ whole genome shotgun (WGS) entry which is preliminary data.</text>
</comment>
<dbReference type="Pfam" id="PF01464">
    <property type="entry name" value="SLT"/>
    <property type="match status" value="1"/>
</dbReference>
<proteinExistence type="predicted"/>
<evidence type="ECO:0000313" key="4">
    <source>
        <dbReference type="EMBL" id="MPR32910.1"/>
    </source>
</evidence>
<name>A0A7C9FBQ7_9BACT</name>
<feature type="compositionally biased region" description="Low complexity" evidence="1">
    <location>
        <begin position="565"/>
        <end position="575"/>
    </location>
</feature>
<dbReference type="RefSeq" id="WP_152757752.1">
    <property type="nucleotide sequence ID" value="NZ_WHLY01000002.1"/>
</dbReference>
<dbReference type="InterPro" id="IPR036779">
    <property type="entry name" value="LysM_dom_sf"/>
</dbReference>
<gene>
    <name evidence="4" type="ORF">GBK04_05950</name>
</gene>
<feature type="signal peptide" evidence="2">
    <location>
        <begin position="1"/>
        <end position="28"/>
    </location>
</feature>
<dbReference type="InterPro" id="IPR023346">
    <property type="entry name" value="Lysozyme-like_dom_sf"/>
</dbReference>
<feature type="region of interest" description="Disordered" evidence="1">
    <location>
        <begin position="461"/>
        <end position="610"/>
    </location>
</feature>
<dbReference type="SUPFAM" id="SSF54106">
    <property type="entry name" value="LysM domain"/>
    <property type="match status" value="2"/>
</dbReference>
<keyword evidence="5" id="KW-1185">Reference proteome</keyword>
<protein>
    <submittedName>
        <fullName evidence="4">LysM peptidoglycan-binding domain-containing protein</fullName>
    </submittedName>
</protein>
<sequence>MYRTNSIFLSLATVCFLLFAGADRSALAQDIPDIPNSVQFGGLVVKFDNGARKIIESDVRSLMANKRFWEDKMDRAVLYFPILEAVLIEEEVPIDFKYLAVQESSLTPDAVSSSNAVGFWQFKQETARELNLRVDNQVDERKNIAASTHAAARYLKRSNVQFNNWVSSLYSYYLGMGGITKLIPSNWANAREVTLNDRTDRYVLRFFAHKIALESGLERHRTANPIVLMEYSNARGRNFEAVAREFNLDPLELRRYNRWLESDQIPADREYALVLPVSLSEITNVREKLAIVRQDAGNGMDYASADIGFPVLRKASVQLKGRNDPVFYEINGLPGIRARPGDKASDLAKAAKISTAAFLKYNDLGSRDPLVPGDVYYLAMKNKKAMVPFHTARENETIRNISQIYGLRIRDLMKYNRISNRNMRLQKGRVMWLMKKRPAKTPIEIIDSKAPVNDNVVAQPELISSAPAPTIPQTPSERKKYTPKLADGAPLGSVQEEPAKSAPTQSTQMEPVPAKTPVPVVEDKPVATTPPVQSTPARASGGSNDRIVIISSQNDTSSPAFESETSTPTRNRTTTTPPPTKSTPSTTTNPSTNTKVPTRTPPAKGTPRYHSVEKGQTYYSISRQYNVKISDLLAWNQLTLKDQLEIGQQLVVSPSGGTSGTSSSSAVPAASSSATRAEYTVHTVTSGETLFRISQNYGVSIADIQRMNNMSGVSVILGEKLKIPKN</sequence>
<feature type="domain" description="LysM" evidence="3">
    <location>
        <begin position="388"/>
        <end position="433"/>
    </location>
</feature>
<dbReference type="SMART" id="SM00257">
    <property type="entry name" value="LysM"/>
    <property type="match status" value="4"/>
</dbReference>
<dbReference type="PANTHER" id="PTHR33734">
    <property type="entry name" value="LYSM DOMAIN-CONTAINING GPI-ANCHORED PROTEIN 2"/>
    <property type="match status" value="1"/>
</dbReference>
<dbReference type="Proteomes" id="UP000479293">
    <property type="component" value="Unassembled WGS sequence"/>
</dbReference>
<evidence type="ECO:0000256" key="2">
    <source>
        <dbReference type="SAM" id="SignalP"/>
    </source>
</evidence>
<dbReference type="InterPro" id="IPR008258">
    <property type="entry name" value="Transglycosylase_SLT_dom_1"/>
</dbReference>
<organism evidence="4 5">
    <name type="scientific">Salmonirosea aquatica</name>
    <dbReference type="NCBI Taxonomy" id="2654236"/>
    <lineage>
        <taxon>Bacteria</taxon>
        <taxon>Pseudomonadati</taxon>
        <taxon>Bacteroidota</taxon>
        <taxon>Cytophagia</taxon>
        <taxon>Cytophagales</taxon>
        <taxon>Spirosomataceae</taxon>
        <taxon>Salmonirosea</taxon>
    </lineage>
</organism>
<dbReference type="PROSITE" id="PS51782">
    <property type="entry name" value="LYSM"/>
    <property type="match status" value="3"/>
</dbReference>
<feature type="domain" description="LysM" evidence="3">
    <location>
        <begin position="608"/>
        <end position="652"/>
    </location>
</feature>
<evidence type="ECO:0000313" key="5">
    <source>
        <dbReference type="Proteomes" id="UP000479293"/>
    </source>
</evidence>
<dbReference type="PANTHER" id="PTHR33734:SF22">
    <property type="entry name" value="MEMBRANE-BOUND LYTIC MUREIN TRANSGLYCOSYLASE D"/>
    <property type="match status" value="1"/>
</dbReference>
<accession>A0A7C9FBQ7</accession>